<evidence type="ECO:0000313" key="2">
    <source>
        <dbReference type="EMBL" id="CAD9702455.1"/>
    </source>
</evidence>
<protein>
    <submittedName>
        <fullName evidence="2">Uncharacterized protein</fullName>
    </submittedName>
</protein>
<accession>A0A7S2SK95</accession>
<name>A0A7S2SK95_9STRA</name>
<dbReference type="AlphaFoldDB" id="A0A7S2SK95"/>
<feature type="compositionally biased region" description="Polar residues" evidence="1">
    <location>
        <begin position="97"/>
        <end position="106"/>
    </location>
</feature>
<organism evidence="2">
    <name type="scientific">Rhizochromulina marina</name>
    <dbReference type="NCBI Taxonomy" id="1034831"/>
    <lineage>
        <taxon>Eukaryota</taxon>
        <taxon>Sar</taxon>
        <taxon>Stramenopiles</taxon>
        <taxon>Ochrophyta</taxon>
        <taxon>Dictyochophyceae</taxon>
        <taxon>Rhizochromulinales</taxon>
        <taxon>Rhizochromulina</taxon>
    </lineage>
</organism>
<feature type="region of interest" description="Disordered" evidence="1">
    <location>
        <begin position="80"/>
        <end position="127"/>
    </location>
</feature>
<sequence>MPASRGSLQVSTKALPTTTAHFGLAGCIVTIAFENAACAPPLCATMREYQMQPSGAVVCGWHRQHSSPLFRLASTMLYTPRQPGLGSEHTGDEESDPASSKVQSKTSSKDEQRALGGGAKESAGSLG</sequence>
<proteinExistence type="predicted"/>
<reference evidence="2" key="1">
    <citation type="submission" date="2021-01" db="EMBL/GenBank/DDBJ databases">
        <authorList>
            <person name="Corre E."/>
            <person name="Pelletier E."/>
            <person name="Niang G."/>
            <person name="Scheremetjew M."/>
            <person name="Finn R."/>
            <person name="Kale V."/>
            <person name="Holt S."/>
            <person name="Cochrane G."/>
            <person name="Meng A."/>
            <person name="Brown T."/>
            <person name="Cohen L."/>
        </authorList>
    </citation>
    <scope>NUCLEOTIDE SEQUENCE</scope>
    <source>
        <strain evidence="2">CCMP1243</strain>
    </source>
</reference>
<evidence type="ECO:0000256" key="1">
    <source>
        <dbReference type="SAM" id="MobiDB-lite"/>
    </source>
</evidence>
<gene>
    <name evidence="2" type="ORF">RMAR1173_LOCUS15723</name>
</gene>
<dbReference type="EMBL" id="HBHJ01023841">
    <property type="protein sequence ID" value="CAD9702455.1"/>
    <property type="molecule type" value="Transcribed_RNA"/>
</dbReference>
<dbReference type="PROSITE" id="PS51257">
    <property type="entry name" value="PROKAR_LIPOPROTEIN"/>
    <property type="match status" value="1"/>
</dbReference>